<gene>
    <name evidence="1" type="ORF">H2B03_00775</name>
</gene>
<proteinExistence type="predicted"/>
<organism evidence="1 2">
    <name type="scientific">Candidatus Nitrosomaritimum aestuariumsis</name>
    <dbReference type="NCBI Taxonomy" id="3342354"/>
    <lineage>
        <taxon>Archaea</taxon>
        <taxon>Nitrososphaerota</taxon>
        <taxon>Nitrososphaeria</taxon>
        <taxon>Nitrosopumilales</taxon>
        <taxon>Nitrosopumilaceae</taxon>
        <taxon>Candidatus Nitrosomaritimum</taxon>
    </lineage>
</organism>
<dbReference type="Proteomes" id="UP000559653">
    <property type="component" value="Unassembled WGS sequence"/>
</dbReference>
<comment type="caution">
    <text evidence="1">The sequence shown here is derived from an EMBL/GenBank/DDBJ whole genome shotgun (WGS) entry which is preliminary data.</text>
</comment>
<accession>A0AC60VWD1</accession>
<evidence type="ECO:0000313" key="2">
    <source>
        <dbReference type="Proteomes" id="UP000559653"/>
    </source>
</evidence>
<sequence length="101" mass="11982">MDYHVMDYNTVIKRIETYMSKFEGDYTDWYIGITKDLDERLFDVHKVEENGIWISFGADTEEVAKKVEEYFLNKKTDGNPTPLEENVRIVYVYKKNAKTTP</sequence>
<name>A0AC60VWD1_9ARCH</name>
<dbReference type="EMBL" id="JACEMZ010000001">
    <property type="protein sequence ID" value="MBA4451702.1"/>
    <property type="molecule type" value="Genomic_DNA"/>
</dbReference>
<evidence type="ECO:0000313" key="1">
    <source>
        <dbReference type="EMBL" id="MBA4451702.1"/>
    </source>
</evidence>
<protein>
    <submittedName>
        <fullName evidence="1">Uncharacterized protein</fullName>
    </submittedName>
</protein>
<reference evidence="1 2" key="1">
    <citation type="journal article" date="2020" name="Appl. Environ. Microbiol.">
        <title>Genomic Characteristics of a Novel Species of Ammonia-Oxidizing Archaea from the Jiulong River Estuary.</title>
        <authorList>
            <person name="Zou D."/>
            <person name="Wan R."/>
            <person name="Han L."/>
            <person name="Xu M.N."/>
            <person name="Liu Y."/>
            <person name="Liu H."/>
            <person name="Kao S.J."/>
            <person name="Li M."/>
        </authorList>
    </citation>
    <scope>NUCLEOTIDE SEQUENCE [LARGE SCALE GENOMIC DNA]</scope>
    <source>
        <strain evidence="1">W1bin1</strain>
    </source>
</reference>